<keyword evidence="2" id="KW-1185">Reference proteome</keyword>
<evidence type="ECO:0000313" key="1">
    <source>
        <dbReference type="EMBL" id="KAJ2900866.1"/>
    </source>
</evidence>
<keyword evidence="1" id="KW-0808">Transferase</keyword>
<name>A0ACC1M9Z2_9FUNG</name>
<protein>
    <submittedName>
        <fullName evidence="1">Cell cycle serine/threonine-protein kinase cdc5/MSD2</fullName>
        <ecNumber evidence="1">2.7.11.21</ecNumber>
    </submittedName>
</protein>
<comment type="caution">
    <text evidence="1">The sequence shown here is derived from an EMBL/GenBank/DDBJ whole genome shotgun (WGS) entry which is preliminary data.</text>
</comment>
<organism evidence="1 2">
    <name type="scientific">Coemansia aciculifera</name>
    <dbReference type="NCBI Taxonomy" id="417176"/>
    <lineage>
        <taxon>Eukaryota</taxon>
        <taxon>Fungi</taxon>
        <taxon>Fungi incertae sedis</taxon>
        <taxon>Zoopagomycota</taxon>
        <taxon>Kickxellomycotina</taxon>
        <taxon>Kickxellomycetes</taxon>
        <taxon>Kickxellales</taxon>
        <taxon>Kickxellaceae</taxon>
        <taxon>Coemansia</taxon>
    </lineage>
</organism>
<evidence type="ECO:0000313" key="2">
    <source>
        <dbReference type="Proteomes" id="UP001139981"/>
    </source>
</evidence>
<keyword evidence="1" id="KW-0418">Kinase</keyword>
<dbReference type="Proteomes" id="UP001139981">
    <property type="component" value="Unassembled WGS sequence"/>
</dbReference>
<dbReference type="EC" id="2.7.11.21" evidence="1"/>
<accession>A0ACC1M9Z2</accession>
<sequence length="790" mass="87973">MAAAVSALASRPGGGADIFAASDVFTSTDGVSVPAVFVDEKDGNQGYRVVSLLGRGAFGRCYEVQVQGRVEEKSWACKIIEKSSIKGQKVIERVKYEIRVMRRLPRHSNVVGFYTIFENRERLHILMELCTSRTLHDLLLKRKRLTEFESRYFIAQLASGISALHSAQIIHRDIKHSNLLLDNMNRIKIADFGLSTIADNVTDRKMSFLGTPNFLAPELVTRNGEGHSFGVDVWATGILLYVMLYGKPPFNTQRTNSNLQQLYGRIVDQQIEFPLDPHTSTSAKDLINKLCCKSEKYRVKASEVCQETWFLIHADSSVPKFMPAAIFDRPIRNLQEFKELAAADPMFQSQRMQLQKQHSAAPTVAVPASSLDKPNGAAAYGERLGRRQPLEPIPELNARAVPPSNPPSGPRNVAASAVQYTRKPPVRVHAEAGKDNLQVARQLDRLKLGAPPPVASQPVSHQNLQHGYSLRSRVSNISKDVANGNGNSNGSGESRPSYRTPNGEAAGLPPPPPPPSRSPIAVAPVQCQVRAEFGTVTKLSEEYIPSILKWKDRLRQFCRQTEKYLQRSASSLEAELGRAARANDRAVRKADYPRVGMYVLSWLILTKYGLGFQLSDGTVGTLFNDNTSLLNVNDSGDYVYVRPYLDRSSIGRFSKDNFPVQLDKKRNVLRSFGKKMSEKLHATVDYDICPATTGSNLVKCLLQALSTSVGLVFLLTGNVLQFNMADRSKLFLYEDTHIFYKDERGNKWHFDLSQGPAMLVSDSTIAIERFLSCLEHAQKVLANWNLPVRQ</sequence>
<reference evidence="1" key="1">
    <citation type="submission" date="2022-07" db="EMBL/GenBank/DDBJ databases">
        <title>Phylogenomic reconstructions and comparative analyses of Kickxellomycotina fungi.</title>
        <authorList>
            <person name="Reynolds N.K."/>
            <person name="Stajich J.E."/>
            <person name="Barry K."/>
            <person name="Grigoriev I.V."/>
            <person name="Crous P."/>
            <person name="Smith M.E."/>
        </authorList>
    </citation>
    <scope>NUCLEOTIDE SEQUENCE</scope>
    <source>
        <strain evidence="1">CBS 190363</strain>
    </source>
</reference>
<dbReference type="EMBL" id="JANBVB010000002">
    <property type="protein sequence ID" value="KAJ2900866.1"/>
    <property type="molecule type" value="Genomic_DNA"/>
</dbReference>
<gene>
    <name evidence="1" type="primary">CDC5</name>
    <name evidence="1" type="ORF">IWW38_000241</name>
</gene>
<proteinExistence type="predicted"/>